<name>A0A4R0R8D7_9APHY</name>
<feature type="domain" description="F-box" evidence="1">
    <location>
        <begin position="43"/>
        <end position="100"/>
    </location>
</feature>
<keyword evidence="3" id="KW-1185">Reference proteome</keyword>
<gene>
    <name evidence="2" type="ORF">EIP91_006441</name>
</gene>
<proteinExistence type="predicted"/>
<dbReference type="SUPFAM" id="SSF52047">
    <property type="entry name" value="RNI-like"/>
    <property type="match status" value="1"/>
</dbReference>
<dbReference type="InterPro" id="IPR001810">
    <property type="entry name" value="F-box_dom"/>
</dbReference>
<dbReference type="Gene3D" id="1.20.1280.50">
    <property type="match status" value="1"/>
</dbReference>
<evidence type="ECO:0000313" key="2">
    <source>
        <dbReference type="EMBL" id="TCD62743.1"/>
    </source>
</evidence>
<protein>
    <recommendedName>
        <fullName evidence="1">F-box domain-containing protein</fullName>
    </recommendedName>
</protein>
<dbReference type="EMBL" id="RWJN01000348">
    <property type="protein sequence ID" value="TCD62743.1"/>
    <property type="molecule type" value="Genomic_DNA"/>
</dbReference>
<accession>A0A4R0R8D7</accession>
<dbReference type="OrthoDB" id="2754196at2759"/>
<dbReference type="AlphaFoldDB" id="A0A4R0R8D7"/>
<evidence type="ECO:0000259" key="1">
    <source>
        <dbReference type="Pfam" id="PF12937"/>
    </source>
</evidence>
<sequence>MAEDSSLQPSTAHNPPLDLGFAGLSLHDLLAQRNAAQPAVRAPSEILAHIFQSLKDILDNQNAPFYIRKKVPYPWINTMQVCRRWREVALDTLSLWTVLRIRHPGQAGHPLNQLVLDHSVMTSLVIDVRTFKDDDSNALLNIALPHLVRARVIAFMISPSAFESLELHVPTFLPLLTDLELISPQYSNLYHPHVRLPASVLRWFASGLTKLTIVDYAIRWSTTCFPATLMELSIIKMRLGGPLTSLHQVIQALSGLRSLQRLELHAVITQAMNEESAKHATLHKLESLKLFEVAPAAVVQFLDVLVPSSTRIHVSFTDDSPLTFPLIPRVIPPLAARLPGPKPPDTLVLFKDRIILSDWTSTICSIDLGCIAGTKEGRWTTTRDIFAPLLDTCGFGITTLILDHCQFEEGPNLVAWEVLFRQIPNVQTLTFRRYERPKQDGVAQIVERVSGSDLWLPKLKTLSFEHSNFAQIGVLALKDANFFAQICTAAAGLDEVRFKQCKVHEPDVAFLRTAVRRVVWDVYKQHL</sequence>
<comment type="caution">
    <text evidence="2">The sequence shown here is derived from an EMBL/GenBank/DDBJ whole genome shotgun (WGS) entry which is preliminary data.</text>
</comment>
<dbReference type="Proteomes" id="UP000292702">
    <property type="component" value="Unassembled WGS sequence"/>
</dbReference>
<dbReference type="Pfam" id="PF12937">
    <property type="entry name" value="F-box-like"/>
    <property type="match status" value="1"/>
</dbReference>
<reference evidence="2 3" key="1">
    <citation type="submission" date="2018-11" db="EMBL/GenBank/DDBJ databases">
        <title>Genome assembly of Steccherinum ochraceum LE-BIN_3174, the white-rot fungus of the Steccherinaceae family (The Residual Polyporoid clade, Polyporales, Basidiomycota).</title>
        <authorList>
            <person name="Fedorova T.V."/>
            <person name="Glazunova O.A."/>
            <person name="Landesman E.O."/>
            <person name="Moiseenko K.V."/>
            <person name="Psurtseva N.V."/>
            <person name="Savinova O.S."/>
            <person name="Shakhova N.V."/>
            <person name="Tyazhelova T.V."/>
            <person name="Vasina D.V."/>
        </authorList>
    </citation>
    <scope>NUCLEOTIDE SEQUENCE [LARGE SCALE GENOMIC DNA]</scope>
    <source>
        <strain evidence="2 3">LE-BIN_3174</strain>
    </source>
</reference>
<evidence type="ECO:0000313" key="3">
    <source>
        <dbReference type="Proteomes" id="UP000292702"/>
    </source>
</evidence>
<organism evidence="2 3">
    <name type="scientific">Steccherinum ochraceum</name>
    <dbReference type="NCBI Taxonomy" id="92696"/>
    <lineage>
        <taxon>Eukaryota</taxon>
        <taxon>Fungi</taxon>
        <taxon>Dikarya</taxon>
        <taxon>Basidiomycota</taxon>
        <taxon>Agaricomycotina</taxon>
        <taxon>Agaricomycetes</taxon>
        <taxon>Polyporales</taxon>
        <taxon>Steccherinaceae</taxon>
        <taxon>Steccherinum</taxon>
    </lineage>
</organism>